<dbReference type="CDD" id="cd06632">
    <property type="entry name" value="STKc_MEKK1_plant"/>
    <property type="match status" value="1"/>
</dbReference>
<comment type="catalytic activity">
    <reaction evidence="12">
        <text>L-threonyl-[protein] + ATP = O-phospho-L-threonyl-[protein] + ADP + H(+)</text>
        <dbReference type="Rhea" id="RHEA:46608"/>
        <dbReference type="Rhea" id="RHEA-COMP:11060"/>
        <dbReference type="Rhea" id="RHEA-COMP:11605"/>
        <dbReference type="ChEBI" id="CHEBI:15378"/>
        <dbReference type="ChEBI" id="CHEBI:30013"/>
        <dbReference type="ChEBI" id="CHEBI:30616"/>
        <dbReference type="ChEBI" id="CHEBI:61977"/>
        <dbReference type="ChEBI" id="CHEBI:456216"/>
        <dbReference type="EC" id="2.7.11.25"/>
    </reaction>
</comment>
<dbReference type="EC" id="2.7.11.25" evidence="3"/>
<dbReference type="InterPro" id="IPR050538">
    <property type="entry name" value="MAP_kinase_kinase_kinase"/>
</dbReference>
<evidence type="ECO:0000256" key="4">
    <source>
        <dbReference type="ARBA" id="ARBA00022448"/>
    </source>
</evidence>
<feature type="region of interest" description="Disordered" evidence="15">
    <location>
        <begin position="353"/>
        <end position="382"/>
    </location>
</feature>
<evidence type="ECO:0000256" key="7">
    <source>
        <dbReference type="ARBA" id="ARBA00022741"/>
    </source>
</evidence>
<feature type="region of interest" description="Disordered" evidence="15">
    <location>
        <begin position="440"/>
        <end position="568"/>
    </location>
</feature>
<feature type="compositionally biased region" description="Polar residues" evidence="15">
    <location>
        <begin position="320"/>
        <end position="338"/>
    </location>
</feature>
<keyword evidence="8" id="KW-0418">Kinase</keyword>
<dbReference type="GO" id="GO:0005737">
    <property type="term" value="C:cytoplasm"/>
    <property type="evidence" value="ECO:0007669"/>
    <property type="project" value="TreeGrafter"/>
</dbReference>
<evidence type="ECO:0000256" key="8">
    <source>
        <dbReference type="ARBA" id="ARBA00022777"/>
    </source>
</evidence>
<dbReference type="SMART" id="SM00220">
    <property type="entry name" value="S_TKc"/>
    <property type="match status" value="1"/>
</dbReference>
<dbReference type="InterPro" id="IPR017441">
    <property type="entry name" value="Protein_kinase_ATP_BS"/>
</dbReference>
<feature type="compositionally biased region" description="Low complexity" evidence="15">
    <location>
        <begin position="214"/>
        <end position="224"/>
    </location>
</feature>
<keyword evidence="7 14" id="KW-0547">Nucleotide-binding</keyword>
<dbReference type="GO" id="GO:0005524">
    <property type="term" value="F:ATP binding"/>
    <property type="evidence" value="ECO:0007669"/>
    <property type="project" value="UniProtKB-UniRule"/>
</dbReference>
<reference evidence="17 18" key="1">
    <citation type="submission" date="2018-10" db="EMBL/GenBank/DDBJ databases">
        <title>A high-quality apple genome assembly.</title>
        <authorList>
            <person name="Hu J."/>
        </authorList>
    </citation>
    <scope>NUCLEOTIDE SEQUENCE [LARGE SCALE GENOMIC DNA]</scope>
    <source>
        <strain evidence="18">cv. HFTH1</strain>
        <tissue evidence="17">Young leaf</tissue>
    </source>
</reference>
<gene>
    <name evidence="17" type="ORF">DVH24_022528</name>
</gene>
<feature type="compositionally biased region" description="Polar residues" evidence="15">
    <location>
        <begin position="533"/>
        <end position="547"/>
    </location>
</feature>
<feature type="binding site" evidence="14">
    <location>
        <position position="593"/>
    </location>
    <ligand>
        <name>ATP</name>
        <dbReference type="ChEBI" id="CHEBI:30616"/>
    </ligand>
</feature>
<dbReference type="Pfam" id="PF00069">
    <property type="entry name" value="Pkinase"/>
    <property type="match status" value="1"/>
</dbReference>
<feature type="region of interest" description="Disordered" evidence="15">
    <location>
        <begin position="258"/>
        <end position="338"/>
    </location>
</feature>
<protein>
    <recommendedName>
        <fullName evidence="3">mitogen-activated protein kinase kinase kinase</fullName>
        <ecNumber evidence="3">2.7.11.25</ecNumber>
    </recommendedName>
</protein>
<evidence type="ECO:0000256" key="5">
    <source>
        <dbReference type="ARBA" id="ARBA00022679"/>
    </source>
</evidence>
<accession>A0A498KPM8</accession>
<evidence type="ECO:0000256" key="10">
    <source>
        <dbReference type="ARBA" id="ARBA00022989"/>
    </source>
</evidence>
<dbReference type="InterPro" id="IPR004680">
    <property type="entry name" value="Cit_transptr-like_dom"/>
</dbReference>
<evidence type="ECO:0000256" key="11">
    <source>
        <dbReference type="ARBA" id="ARBA00023136"/>
    </source>
</evidence>
<keyword evidence="18" id="KW-1185">Reference proteome</keyword>
<dbReference type="PROSITE" id="PS00107">
    <property type="entry name" value="PROTEIN_KINASE_ATP"/>
    <property type="match status" value="1"/>
</dbReference>
<dbReference type="GO" id="GO:0004709">
    <property type="term" value="F:MAP kinase kinase kinase activity"/>
    <property type="evidence" value="ECO:0007669"/>
    <property type="project" value="UniProtKB-EC"/>
</dbReference>
<dbReference type="AlphaFoldDB" id="A0A498KPM8"/>
<dbReference type="PANTHER" id="PTHR48016">
    <property type="entry name" value="MAP KINASE KINASE KINASE SSK2-RELATED-RELATED"/>
    <property type="match status" value="1"/>
</dbReference>
<dbReference type="FunFam" id="1.10.510.10:FF:000186">
    <property type="entry name" value="Mitogen-activated protein kinase kinase kinase"/>
    <property type="match status" value="1"/>
</dbReference>
<evidence type="ECO:0000256" key="13">
    <source>
        <dbReference type="ARBA" id="ARBA00048329"/>
    </source>
</evidence>
<comment type="similarity">
    <text evidence="2">Belongs to the protein kinase superfamily. STE Ser/Thr protein kinase family. MAP kinase kinase kinase subfamily.</text>
</comment>
<evidence type="ECO:0000313" key="17">
    <source>
        <dbReference type="EMBL" id="RXI08384.1"/>
    </source>
</evidence>
<evidence type="ECO:0000256" key="2">
    <source>
        <dbReference type="ARBA" id="ARBA00006529"/>
    </source>
</evidence>
<dbReference type="STRING" id="3750.A0A498KPM8"/>
<feature type="compositionally biased region" description="Low complexity" evidence="15">
    <location>
        <begin position="299"/>
        <end position="308"/>
    </location>
</feature>
<proteinExistence type="inferred from homology"/>
<evidence type="ECO:0000256" key="3">
    <source>
        <dbReference type="ARBA" id="ARBA00012406"/>
    </source>
</evidence>
<sequence>MVVSISKERICSSIWAVTRQHNLPPHPILLALASSANIGFAATPIDNPQNLVIAIRSCGLSSSGTCSRGDVSYSLLIFFCVMFITVKGFNKTGIPSDLWDFMALHAQIDRATGIVLAVTILVLSNLASNVPNVLSLGGRMAASAALISAAEEKKAWLLLAWSSSKEAKKKAGKESFIDSLHRKFNFSSESRLNSRSGGSRRNCNDTISEKGCQSPIESISPSPSKNVSRCQSFAERTNAQPLPLPGLHVAHVARTDSGISISTKPRSEKGSKPLSFLPLPRPACIGSRSNRTDVDGDMVTDSVFSESSVDSDDPADSSCHRSPQATDDNGTRTASGSPCSVMLKDQSFNVAPVHSREPKKSANISFNNHVSPTSPKRRHLGSHVPNLQVPYNGAVCSAPDSSMSSPSRSPMRAFGTEQVVNSAFWAAKPYPDVTLLGSGHCSSPGSGHNSGHNSMGGDMSGQLFWQQSRGSPEYSPVPSPRMTSPGPGSRIHSGAVTPIHPKAGGTPNETQTSWADDGKQQSHRLPLPPVNASPFSHSNSAATSPSVPRSPGRAENPPSPGSRWKKGKLLGRGTFGHVYVGFNSESGEMCAMKEVTLFSDDAKSKESAKQLNQEIALLSRLRHPNIVQYYGSESVDDKLYIYLEYVSGGSIYKLLQDYGQFGELAIRSYTKQILSGLAYLHAKNTVHRDIKGANILVDPNGRVKLADFGMAKHITGQSCPLSFKGSPYWMAPEVIKNSSGANLAVDIWSLGCTVLEMATTKPPWSQYEGVAAMFKIGNSKELPAIPDSLLDDGKDFIRQCLQRNPLHRPTAAQLLEHPYVKYAAPLERSMLGLEPSDPPSGITNGVKTLGIGQGRNFSNLDSDRLAIHSSRHSKTNNHTSEIHIPRNISCPVSPIGSPLLHSRSPPHLNGRMSPSPISSPRTTSGSSTPLTGGSGAVPFIHMNQPINLQEGFGGISKPSNGLYVNGPSSYHDSCPDMFRGKQPGAHIFPELMPCENDVLGKQFVRPAKVEQYDGQSVLADRVSRQLLKDHVKMNLKLDLSPNSPLPNRTSGV</sequence>
<feature type="region of interest" description="Disordered" evidence="15">
    <location>
        <begin position="189"/>
        <end position="232"/>
    </location>
</feature>
<keyword evidence="10" id="KW-1133">Transmembrane helix</keyword>
<feature type="compositionally biased region" description="Low complexity" evidence="15">
    <location>
        <begin position="440"/>
        <end position="457"/>
    </location>
</feature>
<keyword evidence="6" id="KW-0812">Transmembrane</keyword>
<evidence type="ECO:0000256" key="12">
    <source>
        <dbReference type="ARBA" id="ARBA00047559"/>
    </source>
</evidence>
<dbReference type="EMBL" id="RDQH01000327">
    <property type="protein sequence ID" value="RXI08384.1"/>
    <property type="molecule type" value="Genomic_DNA"/>
</dbReference>
<keyword evidence="4" id="KW-0813">Transport</keyword>
<comment type="subcellular location">
    <subcellularLocation>
        <location evidence="1">Membrane</location>
        <topology evidence="1">Multi-pass membrane protein</topology>
    </subcellularLocation>
</comment>
<evidence type="ECO:0000256" key="9">
    <source>
        <dbReference type="ARBA" id="ARBA00022840"/>
    </source>
</evidence>
<dbReference type="InterPro" id="IPR000719">
    <property type="entry name" value="Prot_kinase_dom"/>
</dbReference>
<dbReference type="GO" id="GO:0055085">
    <property type="term" value="P:transmembrane transport"/>
    <property type="evidence" value="ECO:0007669"/>
    <property type="project" value="InterPro"/>
</dbReference>
<dbReference type="Pfam" id="PF03600">
    <property type="entry name" value="CitMHS"/>
    <property type="match status" value="1"/>
</dbReference>
<feature type="compositionally biased region" description="Low complexity" evidence="15">
    <location>
        <begin position="189"/>
        <end position="201"/>
    </location>
</feature>
<name>A0A498KPM8_MALDO</name>
<evidence type="ECO:0000256" key="15">
    <source>
        <dbReference type="SAM" id="MobiDB-lite"/>
    </source>
</evidence>
<dbReference type="Proteomes" id="UP000290289">
    <property type="component" value="Chromosome 1"/>
</dbReference>
<comment type="catalytic activity">
    <reaction evidence="13">
        <text>L-seryl-[protein] + ATP = O-phospho-L-seryl-[protein] + ADP + H(+)</text>
        <dbReference type="Rhea" id="RHEA:17989"/>
        <dbReference type="Rhea" id="RHEA-COMP:9863"/>
        <dbReference type="Rhea" id="RHEA-COMP:11604"/>
        <dbReference type="ChEBI" id="CHEBI:15378"/>
        <dbReference type="ChEBI" id="CHEBI:29999"/>
        <dbReference type="ChEBI" id="CHEBI:30616"/>
        <dbReference type="ChEBI" id="CHEBI:83421"/>
        <dbReference type="ChEBI" id="CHEBI:456216"/>
        <dbReference type="EC" id="2.7.11.25"/>
    </reaction>
</comment>
<dbReference type="Gene3D" id="1.10.510.10">
    <property type="entry name" value="Transferase(Phosphotransferase) domain 1"/>
    <property type="match status" value="1"/>
</dbReference>
<organism evidence="17 18">
    <name type="scientific">Malus domestica</name>
    <name type="common">Apple</name>
    <name type="synonym">Pyrus malus</name>
    <dbReference type="NCBI Taxonomy" id="3750"/>
    <lineage>
        <taxon>Eukaryota</taxon>
        <taxon>Viridiplantae</taxon>
        <taxon>Streptophyta</taxon>
        <taxon>Embryophyta</taxon>
        <taxon>Tracheophyta</taxon>
        <taxon>Spermatophyta</taxon>
        <taxon>Magnoliopsida</taxon>
        <taxon>eudicotyledons</taxon>
        <taxon>Gunneridae</taxon>
        <taxon>Pentapetalae</taxon>
        <taxon>rosids</taxon>
        <taxon>fabids</taxon>
        <taxon>Rosales</taxon>
        <taxon>Rosaceae</taxon>
        <taxon>Amygdaloideae</taxon>
        <taxon>Maleae</taxon>
        <taxon>Malus</taxon>
    </lineage>
</organism>
<feature type="compositionally biased region" description="Low complexity" evidence="15">
    <location>
        <begin position="913"/>
        <end position="931"/>
    </location>
</feature>
<dbReference type="GO" id="GO:0016020">
    <property type="term" value="C:membrane"/>
    <property type="evidence" value="ECO:0007669"/>
    <property type="project" value="UniProtKB-SubCell"/>
</dbReference>
<evidence type="ECO:0000259" key="16">
    <source>
        <dbReference type="PROSITE" id="PS50011"/>
    </source>
</evidence>
<evidence type="ECO:0000313" key="18">
    <source>
        <dbReference type="Proteomes" id="UP000290289"/>
    </source>
</evidence>
<dbReference type="InterPro" id="IPR011009">
    <property type="entry name" value="Kinase-like_dom_sf"/>
</dbReference>
<evidence type="ECO:0000256" key="14">
    <source>
        <dbReference type="PROSITE-ProRule" id="PRU10141"/>
    </source>
</evidence>
<keyword evidence="9 14" id="KW-0067">ATP-binding</keyword>
<dbReference type="PROSITE" id="PS50011">
    <property type="entry name" value="PROTEIN_KINASE_DOM"/>
    <property type="match status" value="1"/>
</dbReference>
<keyword evidence="11" id="KW-0472">Membrane</keyword>
<dbReference type="PANTHER" id="PTHR48016:SF45">
    <property type="entry name" value="OS04G0559800 PROTEIN"/>
    <property type="match status" value="1"/>
</dbReference>
<comment type="caution">
    <text evidence="17">The sequence shown here is derived from an EMBL/GenBank/DDBJ whole genome shotgun (WGS) entry which is preliminary data.</text>
</comment>
<feature type="region of interest" description="Disordered" evidence="15">
    <location>
        <begin position="895"/>
        <end position="935"/>
    </location>
</feature>
<feature type="domain" description="Protein kinase" evidence="16">
    <location>
        <begin position="564"/>
        <end position="820"/>
    </location>
</feature>
<feature type="compositionally biased region" description="Polar residues" evidence="15">
    <location>
        <begin position="362"/>
        <end position="374"/>
    </location>
</feature>
<evidence type="ECO:0000256" key="1">
    <source>
        <dbReference type="ARBA" id="ARBA00004141"/>
    </source>
</evidence>
<dbReference type="SUPFAM" id="SSF56112">
    <property type="entry name" value="Protein kinase-like (PK-like)"/>
    <property type="match status" value="1"/>
</dbReference>
<evidence type="ECO:0000256" key="6">
    <source>
        <dbReference type="ARBA" id="ARBA00022692"/>
    </source>
</evidence>
<keyword evidence="5" id="KW-0808">Transferase</keyword>